<evidence type="ECO:0000313" key="2">
    <source>
        <dbReference type="Proteomes" id="UP000030635"/>
    </source>
</evidence>
<dbReference type="RefSeq" id="WP_039311290.1">
    <property type="nucleotide sequence ID" value="NZ_CP006905.1"/>
</dbReference>
<dbReference type="KEGG" id="cbv:U729_454"/>
<proteinExistence type="predicted"/>
<dbReference type="eggNOG" id="COG3677">
    <property type="taxonomic scope" value="Bacteria"/>
</dbReference>
<accession>A0A0A7G1W3</accession>
<dbReference type="STRING" id="1561.NPD11_2539"/>
<sequence length="265" mass="31302">MKEIKKCPFCSYTKFIKYGKYNKIERYKCKNPSCSKTFSDSTNSIWYNSKKSTTHWYKYCELMFSGKTIRECAANLNISIDTSFKWRHKILNKLPICNSKLYLDSYIGFKHIYFVENFKGKRNLCKSNNYRKKIFVSICVNEKKSSFSQIVSKQLLNQNSSYLLLKNKLNFNSQVIGFLDRYAIAIAKKLNKDLMKIQKCTKSKENKLREISNSFHVNLKKWIALFRGVATKYLNSYLDWFIHIFENTFSNKILVSNLINAIFCS</sequence>
<dbReference type="AlphaFoldDB" id="A0A0A7G1W3"/>
<dbReference type="HOGENOM" id="CLU_048546_0_1_9"/>
<organism evidence="1 2">
    <name type="scientific">Clostridium baratii str. Sullivan</name>
    <dbReference type="NCBI Taxonomy" id="1415775"/>
    <lineage>
        <taxon>Bacteria</taxon>
        <taxon>Bacillati</taxon>
        <taxon>Bacillota</taxon>
        <taxon>Clostridia</taxon>
        <taxon>Eubacteriales</taxon>
        <taxon>Clostridiaceae</taxon>
        <taxon>Clostridium</taxon>
    </lineage>
</organism>
<name>A0A0A7G1W3_9CLOT</name>
<evidence type="ECO:0000313" key="1">
    <source>
        <dbReference type="EMBL" id="AIY84991.1"/>
    </source>
</evidence>
<gene>
    <name evidence="1" type="ORF">U729_454</name>
</gene>
<protein>
    <submittedName>
        <fullName evidence="1">Putative transposase</fullName>
    </submittedName>
</protein>
<dbReference type="Proteomes" id="UP000030635">
    <property type="component" value="Chromosome"/>
</dbReference>
<dbReference type="OrthoDB" id="15023at2"/>
<reference evidence="1 2" key="1">
    <citation type="journal article" date="2015" name="Infect. Genet. Evol.">
        <title>Genomic sequences of six botulinum neurotoxin-producing strains representing three clostridial species illustrate the mobility and diversity of botulinum neurotoxin genes.</title>
        <authorList>
            <person name="Smith T.J."/>
            <person name="Hill K.K."/>
            <person name="Xie G."/>
            <person name="Foley B.T."/>
            <person name="Williamson C.H."/>
            <person name="Foster J.T."/>
            <person name="Johnson S.L."/>
            <person name="Chertkov O."/>
            <person name="Teshima H."/>
            <person name="Gibbons H.S."/>
            <person name="Johnsky L.A."/>
            <person name="Karavis M.A."/>
            <person name="Smith L.A."/>
        </authorList>
    </citation>
    <scope>NUCLEOTIDE SEQUENCE [LARGE SCALE GENOMIC DNA]</scope>
    <source>
        <strain evidence="1">Sullivan</strain>
    </source>
</reference>
<dbReference type="EMBL" id="CP006905">
    <property type="protein sequence ID" value="AIY84991.1"/>
    <property type="molecule type" value="Genomic_DNA"/>
</dbReference>
<keyword evidence="2" id="KW-1185">Reference proteome</keyword>